<protein>
    <recommendedName>
        <fullName evidence="2">MJ1316 RNA cyclic group end recognition domain-containing protein</fullName>
    </recommendedName>
</protein>
<evidence type="ECO:0000313" key="3">
    <source>
        <dbReference type="EMBL" id="KAF2095693.1"/>
    </source>
</evidence>
<feature type="region of interest" description="Disordered" evidence="1">
    <location>
        <begin position="1"/>
        <end position="20"/>
    </location>
</feature>
<proteinExistence type="predicted"/>
<dbReference type="OrthoDB" id="10263155at2759"/>
<name>A0A9P4IA59_9PEZI</name>
<accession>A0A9P4IA59</accession>
<organism evidence="3 4">
    <name type="scientific">Rhizodiscina lignyota</name>
    <dbReference type="NCBI Taxonomy" id="1504668"/>
    <lineage>
        <taxon>Eukaryota</taxon>
        <taxon>Fungi</taxon>
        <taxon>Dikarya</taxon>
        <taxon>Ascomycota</taxon>
        <taxon>Pezizomycotina</taxon>
        <taxon>Dothideomycetes</taxon>
        <taxon>Pleosporomycetidae</taxon>
        <taxon>Aulographales</taxon>
        <taxon>Rhizodiscinaceae</taxon>
        <taxon>Rhizodiscina</taxon>
    </lineage>
</organism>
<gene>
    <name evidence="3" type="ORF">NA57DRAFT_79405</name>
</gene>
<dbReference type="Pfam" id="PF04457">
    <property type="entry name" value="MJ1316"/>
    <property type="match status" value="1"/>
</dbReference>
<evidence type="ECO:0000313" key="4">
    <source>
        <dbReference type="Proteomes" id="UP000799772"/>
    </source>
</evidence>
<keyword evidence="4" id="KW-1185">Reference proteome</keyword>
<dbReference type="Proteomes" id="UP000799772">
    <property type="component" value="Unassembled WGS sequence"/>
</dbReference>
<evidence type="ECO:0000259" key="2">
    <source>
        <dbReference type="Pfam" id="PF04457"/>
    </source>
</evidence>
<dbReference type="InterPro" id="IPR040459">
    <property type="entry name" value="MJ1316"/>
</dbReference>
<dbReference type="EMBL" id="ML978131">
    <property type="protein sequence ID" value="KAF2095693.1"/>
    <property type="molecule type" value="Genomic_DNA"/>
</dbReference>
<sequence>MAKDKPANQPQTASSPPPSQINFLSAFPKYIRIDISCASTLPPAPHELLHFLRATAMCAAQKVVCFLARLGDDPQFLYNSSAILWPGLFVFSEAEAKQSASVGQHRGCFLIGLESDGEADLRFRGDLFEDVFEYLVKKHRVWKDEPVEPKLEIRIVKPAELGRLVVDHAMWPQRESARALIIRADRWEATFRYYAPTEQQICASTKETAPQKTPLRPASDVLNRIKWDPDMPHKEYAVVYLDRFTGYQELPCAKWKPDSTDDEFIPLHRIVAFRDQRTGAIVWSRELRIDKIFNVNS</sequence>
<dbReference type="AlphaFoldDB" id="A0A9P4IA59"/>
<feature type="domain" description="MJ1316 RNA cyclic group end recognition" evidence="2">
    <location>
        <begin position="215"/>
        <end position="285"/>
    </location>
</feature>
<comment type="caution">
    <text evidence="3">The sequence shown here is derived from an EMBL/GenBank/DDBJ whole genome shotgun (WGS) entry which is preliminary data.</text>
</comment>
<evidence type="ECO:0000256" key="1">
    <source>
        <dbReference type="SAM" id="MobiDB-lite"/>
    </source>
</evidence>
<reference evidence="3" key="1">
    <citation type="journal article" date="2020" name="Stud. Mycol.">
        <title>101 Dothideomycetes genomes: a test case for predicting lifestyles and emergence of pathogens.</title>
        <authorList>
            <person name="Haridas S."/>
            <person name="Albert R."/>
            <person name="Binder M."/>
            <person name="Bloem J."/>
            <person name="Labutti K."/>
            <person name="Salamov A."/>
            <person name="Andreopoulos B."/>
            <person name="Baker S."/>
            <person name="Barry K."/>
            <person name="Bills G."/>
            <person name="Bluhm B."/>
            <person name="Cannon C."/>
            <person name="Castanera R."/>
            <person name="Culley D."/>
            <person name="Daum C."/>
            <person name="Ezra D."/>
            <person name="Gonzalez J."/>
            <person name="Henrissat B."/>
            <person name="Kuo A."/>
            <person name="Liang C."/>
            <person name="Lipzen A."/>
            <person name="Lutzoni F."/>
            <person name="Magnuson J."/>
            <person name="Mondo S."/>
            <person name="Nolan M."/>
            <person name="Ohm R."/>
            <person name="Pangilinan J."/>
            <person name="Park H.-J."/>
            <person name="Ramirez L."/>
            <person name="Alfaro M."/>
            <person name="Sun H."/>
            <person name="Tritt A."/>
            <person name="Yoshinaga Y."/>
            <person name="Zwiers L.-H."/>
            <person name="Turgeon B."/>
            <person name="Goodwin S."/>
            <person name="Spatafora J."/>
            <person name="Crous P."/>
            <person name="Grigoriev I."/>
        </authorList>
    </citation>
    <scope>NUCLEOTIDE SEQUENCE</scope>
    <source>
        <strain evidence="3">CBS 133067</strain>
    </source>
</reference>